<keyword evidence="3" id="KW-0125">Carotenoid biosynthesis</keyword>
<name>A0AAD6RAA2_9ROSI</name>
<dbReference type="AlphaFoldDB" id="A0AAD6RAA2"/>
<accession>A0AAD6RAA2</accession>
<keyword evidence="5" id="KW-1185">Reference proteome</keyword>
<dbReference type="GO" id="GO:0046905">
    <property type="term" value="F:15-cis-phytoene synthase activity"/>
    <property type="evidence" value="ECO:0007669"/>
    <property type="project" value="UniProtKB-EC"/>
</dbReference>
<gene>
    <name evidence="4" type="ORF">NC653_009929</name>
</gene>
<dbReference type="Pfam" id="PF00494">
    <property type="entry name" value="SQS_PSY"/>
    <property type="match status" value="1"/>
</dbReference>
<evidence type="ECO:0000256" key="1">
    <source>
        <dbReference type="ARBA" id="ARBA00001805"/>
    </source>
</evidence>
<dbReference type="InterPro" id="IPR008949">
    <property type="entry name" value="Isoprenoid_synthase_dom_sf"/>
</dbReference>
<dbReference type="EC" id="2.5.1.32" evidence="2"/>
<dbReference type="EMBL" id="JAQIZT010000003">
    <property type="protein sequence ID" value="KAJ7005278.1"/>
    <property type="molecule type" value="Genomic_DNA"/>
</dbReference>
<protein>
    <recommendedName>
        <fullName evidence="2">15-cis-phytoene synthase</fullName>
        <ecNumber evidence="2">2.5.1.32</ecNumber>
    </recommendedName>
</protein>
<dbReference type="InterPro" id="IPR002060">
    <property type="entry name" value="Squ/phyt_synthse"/>
</dbReference>
<organism evidence="4 5">
    <name type="scientific">Populus alba x Populus x berolinensis</name>
    <dbReference type="NCBI Taxonomy" id="444605"/>
    <lineage>
        <taxon>Eukaryota</taxon>
        <taxon>Viridiplantae</taxon>
        <taxon>Streptophyta</taxon>
        <taxon>Embryophyta</taxon>
        <taxon>Tracheophyta</taxon>
        <taxon>Spermatophyta</taxon>
        <taxon>Magnoliopsida</taxon>
        <taxon>eudicotyledons</taxon>
        <taxon>Gunneridae</taxon>
        <taxon>Pentapetalae</taxon>
        <taxon>rosids</taxon>
        <taxon>fabids</taxon>
        <taxon>Malpighiales</taxon>
        <taxon>Salicaceae</taxon>
        <taxon>Saliceae</taxon>
        <taxon>Populus</taxon>
    </lineage>
</organism>
<dbReference type="Proteomes" id="UP001164929">
    <property type="component" value="Chromosome 3"/>
</dbReference>
<dbReference type="SUPFAM" id="SSF48576">
    <property type="entry name" value="Terpenoid synthases"/>
    <property type="match status" value="2"/>
</dbReference>
<evidence type="ECO:0000313" key="4">
    <source>
        <dbReference type="EMBL" id="KAJ7005278.1"/>
    </source>
</evidence>
<dbReference type="GO" id="GO:0016117">
    <property type="term" value="P:carotenoid biosynthetic process"/>
    <property type="evidence" value="ECO:0007669"/>
    <property type="project" value="UniProtKB-KW"/>
</dbReference>
<evidence type="ECO:0000256" key="3">
    <source>
        <dbReference type="ARBA" id="ARBA00022746"/>
    </source>
</evidence>
<sequence length="264" mass="29905">MTEERQKAIWAIYAWGSRMDEMVDGPNAVYMGTSFLDRWEERLQDIFNGRPYDMLDAALTDTVSNFCLDIKVPETFSPYYVAGTAGIMTVPVMGIAPESSVSTKSIYNAAIHFGIANQLTNILRDVGEDAWRGRIYLPQDELEQFGLSDEDVFARKIWSSLLLYQNILDAIEDNDYDNLTKRASVGKTKKLIILSHAYKKAQSVALRGRVYLPQDELAQFGLCDKDVFARKVTDGWRELMKEQINKGKILFQPCGRGGFTARKS</sequence>
<evidence type="ECO:0000313" key="5">
    <source>
        <dbReference type="Proteomes" id="UP001164929"/>
    </source>
</evidence>
<comment type="catalytic activity">
    <reaction evidence="1">
        <text>2 (2E,6E,10E)-geranylgeranyl diphosphate = 15-cis-phytoene + 2 diphosphate</text>
        <dbReference type="Rhea" id="RHEA:34475"/>
        <dbReference type="ChEBI" id="CHEBI:27787"/>
        <dbReference type="ChEBI" id="CHEBI:33019"/>
        <dbReference type="ChEBI" id="CHEBI:58756"/>
        <dbReference type="EC" id="2.5.1.32"/>
    </reaction>
</comment>
<comment type="caution">
    <text evidence="4">The sequence shown here is derived from an EMBL/GenBank/DDBJ whole genome shotgun (WGS) entry which is preliminary data.</text>
</comment>
<dbReference type="PANTHER" id="PTHR31480">
    <property type="entry name" value="BIFUNCTIONAL LYCOPENE CYCLASE/PHYTOENE SYNTHASE"/>
    <property type="match status" value="1"/>
</dbReference>
<reference evidence="4" key="1">
    <citation type="journal article" date="2023" name="Mol. Ecol. Resour.">
        <title>Chromosome-level genome assembly of a triploid poplar Populus alba 'Berolinensis'.</title>
        <authorList>
            <person name="Chen S."/>
            <person name="Yu Y."/>
            <person name="Wang X."/>
            <person name="Wang S."/>
            <person name="Zhang T."/>
            <person name="Zhou Y."/>
            <person name="He R."/>
            <person name="Meng N."/>
            <person name="Wang Y."/>
            <person name="Liu W."/>
            <person name="Liu Z."/>
            <person name="Liu J."/>
            <person name="Guo Q."/>
            <person name="Huang H."/>
            <person name="Sederoff R.R."/>
            <person name="Wang G."/>
            <person name="Qu G."/>
            <person name="Chen S."/>
        </authorList>
    </citation>
    <scope>NUCLEOTIDE SEQUENCE</scope>
    <source>
        <strain evidence="4">SC-2020</strain>
    </source>
</reference>
<dbReference type="Gene3D" id="1.10.600.10">
    <property type="entry name" value="Farnesyl Diphosphate Synthase"/>
    <property type="match status" value="3"/>
</dbReference>
<proteinExistence type="predicted"/>
<evidence type="ECO:0000256" key="2">
    <source>
        <dbReference type="ARBA" id="ARBA00012396"/>
    </source>
</evidence>